<evidence type="ECO:0000313" key="29">
    <source>
        <dbReference type="Proteomes" id="UP000190285"/>
    </source>
</evidence>
<dbReference type="PROSITE" id="PS00844">
    <property type="entry name" value="DALA_DALA_LIGASE_2"/>
    <property type="match status" value="1"/>
</dbReference>
<evidence type="ECO:0000256" key="1">
    <source>
        <dbReference type="ARBA" id="ARBA00001936"/>
    </source>
</evidence>
<keyword evidence="13 22" id="KW-0133">Cell shape</keyword>
<evidence type="ECO:0000256" key="11">
    <source>
        <dbReference type="ARBA" id="ARBA00022840"/>
    </source>
</evidence>
<evidence type="ECO:0000256" key="18">
    <source>
        <dbReference type="ARBA" id="ARBA00060592"/>
    </source>
</evidence>
<evidence type="ECO:0000256" key="12">
    <source>
        <dbReference type="ARBA" id="ARBA00022842"/>
    </source>
</evidence>
<name>A0A1T5IN74_9FIRM</name>
<dbReference type="STRING" id="36842.SAMN02194393_00556"/>
<protein>
    <recommendedName>
        <fullName evidence="19 22">D-alanine--D-alanine ligase</fullName>
        <ecNumber evidence="6 22">6.3.2.4</ecNumber>
    </recommendedName>
    <alternativeName>
        <fullName evidence="21 22">D-Ala-D-Ala ligase</fullName>
    </alternativeName>
    <alternativeName>
        <fullName evidence="20 22">D-alanylalanine synthetase</fullName>
    </alternativeName>
</protein>
<dbReference type="EMBL" id="FUZT01000001">
    <property type="protein sequence ID" value="SKC40502.1"/>
    <property type="molecule type" value="Genomic_DNA"/>
</dbReference>
<dbReference type="GO" id="GO:0008716">
    <property type="term" value="F:D-alanine-D-alanine ligase activity"/>
    <property type="evidence" value="ECO:0007669"/>
    <property type="project" value="UniProtKB-UniRule"/>
</dbReference>
<feature type="binding site" evidence="25">
    <location>
        <position position="294"/>
    </location>
    <ligand>
        <name>Mg(2+)</name>
        <dbReference type="ChEBI" id="CHEBI:18420"/>
        <label>1</label>
    </ligand>
</feature>
<evidence type="ECO:0000256" key="22">
    <source>
        <dbReference type="HAMAP-Rule" id="MF_00047"/>
    </source>
</evidence>
<evidence type="ECO:0000256" key="19">
    <source>
        <dbReference type="ARBA" id="ARBA00068427"/>
    </source>
</evidence>
<evidence type="ECO:0000256" key="13">
    <source>
        <dbReference type="ARBA" id="ARBA00022960"/>
    </source>
</evidence>
<dbReference type="Gene3D" id="3.40.50.20">
    <property type="match status" value="1"/>
</dbReference>
<dbReference type="HAMAP" id="MF_00047">
    <property type="entry name" value="Dala_Dala_lig"/>
    <property type="match status" value="1"/>
</dbReference>
<evidence type="ECO:0000256" key="23">
    <source>
        <dbReference type="PIRSR" id="PIRSR039102-1"/>
    </source>
</evidence>
<dbReference type="PROSITE" id="PS50975">
    <property type="entry name" value="ATP_GRASP"/>
    <property type="match status" value="1"/>
</dbReference>
<evidence type="ECO:0000256" key="16">
    <source>
        <dbReference type="ARBA" id="ARBA00023316"/>
    </source>
</evidence>
<evidence type="ECO:0000256" key="9">
    <source>
        <dbReference type="ARBA" id="ARBA00022723"/>
    </source>
</evidence>
<evidence type="ECO:0000256" key="6">
    <source>
        <dbReference type="ARBA" id="ARBA00012216"/>
    </source>
</evidence>
<evidence type="ECO:0000256" key="24">
    <source>
        <dbReference type="PIRSR" id="PIRSR039102-2"/>
    </source>
</evidence>
<dbReference type="AlphaFoldDB" id="A0A1T5IN74"/>
<dbReference type="FunFam" id="3.30.1490.20:FF:000007">
    <property type="entry name" value="D-alanine--D-alanine ligase"/>
    <property type="match status" value="1"/>
</dbReference>
<comment type="cofactor">
    <cofactor evidence="25">
        <name>Mg(2+)</name>
        <dbReference type="ChEBI" id="CHEBI:18420"/>
    </cofactor>
    <cofactor evidence="25">
        <name>Mn(2+)</name>
        <dbReference type="ChEBI" id="CHEBI:29035"/>
    </cofactor>
    <text evidence="25">Binds 2 magnesium or manganese ions per subunit.</text>
</comment>
<dbReference type="RefSeq" id="WP_079489166.1">
    <property type="nucleotide sequence ID" value="NZ_FUZT01000001.1"/>
</dbReference>
<accession>A0A1T5IN74</accession>
<dbReference type="GO" id="GO:0046872">
    <property type="term" value="F:metal ion binding"/>
    <property type="evidence" value="ECO:0007669"/>
    <property type="project" value="UniProtKB-KW"/>
</dbReference>
<comment type="subcellular location">
    <subcellularLocation>
        <location evidence="3 22">Cytoplasm</location>
    </subcellularLocation>
</comment>
<dbReference type="InterPro" id="IPR011127">
    <property type="entry name" value="Dala_Dala_lig_N"/>
</dbReference>
<keyword evidence="9 25" id="KW-0479">Metal-binding</keyword>
<dbReference type="Gene3D" id="3.30.1490.20">
    <property type="entry name" value="ATP-grasp fold, A domain"/>
    <property type="match status" value="1"/>
</dbReference>
<comment type="function">
    <text evidence="2 22">Cell wall formation.</text>
</comment>
<evidence type="ECO:0000256" key="14">
    <source>
        <dbReference type="ARBA" id="ARBA00022984"/>
    </source>
</evidence>
<dbReference type="NCBIfam" id="NF002528">
    <property type="entry name" value="PRK01966.1-4"/>
    <property type="match status" value="1"/>
</dbReference>
<dbReference type="GO" id="GO:0009252">
    <property type="term" value="P:peptidoglycan biosynthetic process"/>
    <property type="evidence" value="ECO:0007669"/>
    <property type="project" value="UniProtKB-UniRule"/>
</dbReference>
<comment type="catalytic activity">
    <reaction evidence="17 22">
        <text>2 D-alanine + ATP = D-alanyl-D-alanine + ADP + phosphate + H(+)</text>
        <dbReference type="Rhea" id="RHEA:11224"/>
        <dbReference type="ChEBI" id="CHEBI:15378"/>
        <dbReference type="ChEBI" id="CHEBI:30616"/>
        <dbReference type="ChEBI" id="CHEBI:43474"/>
        <dbReference type="ChEBI" id="CHEBI:57416"/>
        <dbReference type="ChEBI" id="CHEBI:57822"/>
        <dbReference type="ChEBI" id="CHEBI:456216"/>
        <dbReference type="EC" id="6.3.2.4"/>
    </reaction>
</comment>
<keyword evidence="10 24" id="KW-0547">Nucleotide-binding</keyword>
<evidence type="ECO:0000256" key="7">
    <source>
        <dbReference type="ARBA" id="ARBA00022490"/>
    </source>
</evidence>
<feature type="active site" evidence="23">
    <location>
        <position position="184"/>
    </location>
</feature>
<evidence type="ECO:0000259" key="27">
    <source>
        <dbReference type="PROSITE" id="PS50975"/>
    </source>
</evidence>
<evidence type="ECO:0000256" key="4">
    <source>
        <dbReference type="ARBA" id="ARBA00004752"/>
    </source>
</evidence>
<comment type="cofactor">
    <cofactor evidence="1">
        <name>Mn(2+)</name>
        <dbReference type="ChEBI" id="CHEBI:29035"/>
    </cofactor>
</comment>
<evidence type="ECO:0000256" key="25">
    <source>
        <dbReference type="PIRSR" id="PIRSR039102-3"/>
    </source>
</evidence>
<dbReference type="OrthoDB" id="9813261at2"/>
<reference evidence="29" key="1">
    <citation type="submission" date="2017-02" db="EMBL/GenBank/DDBJ databases">
        <authorList>
            <person name="Varghese N."/>
            <person name="Submissions S."/>
        </authorList>
    </citation>
    <scope>NUCLEOTIDE SEQUENCE [LARGE SCALE GENOMIC DNA]</scope>
    <source>
        <strain evidence="29">M1</strain>
    </source>
</reference>
<dbReference type="GO" id="GO:0008360">
    <property type="term" value="P:regulation of cell shape"/>
    <property type="evidence" value="ECO:0007669"/>
    <property type="project" value="UniProtKB-KW"/>
</dbReference>
<dbReference type="SUPFAM" id="SSF52440">
    <property type="entry name" value="PreATP-grasp domain"/>
    <property type="match status" value="1"/>
</dbReference>
<evidence type="ECO:0000256" key="20">
    <source>
        <dbReference type="ARBA" id="ARBA00076288"/>
    </source>
</evidence>
<dbReference type="InterPro" id="IPR005905">
    <property type="entry name" value="D_ala_D_ala"/>
</dbReference>
<comment type="pathway">
    <text evidence="4 22">Cell wall biogenesis; peptidoglycan biosynthesis.</text>
</comment>
<evidence type="ECO:0000256" key="3">
    <source>
        <dbReference type="ARBA" id="ARBA00004496"/>
    </source>
</evidence>
<feature type="binding site" evidence="24">
    <location>
        <begin position="176"/>
        <end position="178"/>
    </location>
    <ligand>
        <name>ATP</name>
        <dbReference type="ChEBI" id="CHEBI:30616"/>
    </ligand>
</feature>
<keyword evidence="8 22" id="KW-0436">Ligase</keyword>
<dbReference type="Pfam" id="PF07478">
    <property type="entry name" value="Dala_Dala_lig_C"/>
    <property type="match status" value="1"/>
</dbReference>
<dbReference type="EC" id="6.3.2.4" evidence="6 22"/>
<evidence type="ECO:0000256" key="17">
    <source>
        <dbReference type="ARBA" id="ARBA00047614"/>
    </source>
</evidence>
<dbReference type="SUPFAM" id="SSF56059">
    <property type="entry name" value="Glutathione synthetase ATP-binding domain-like"/>
    <property type="match status" value="1"/>
</dbReference>
<dbReference type="InterPro" id="IPR011761">
    <property type="entry name" value="ATP-grasp"/>
</dbReference>
<dbReference type="Proteomes" id="UP000190285">
    <property type="component" value="Unassembled WGS sequence"/>
</dbReference>
<evidence type="ECO:0000256" key="2">
    <source>
        <dbReference type="ARBA" id="ARBA00003921"/>
    </source>
</evidence>
<dbReference type="PIRSF" id="PIRSF039102">
    <property type="entry name" value="Ddl/VanB"/>
    <property type="match status" value="1"/>
</dbReference>
<feature type="binding site" evidence="24">
    <location>
        <position position="131"/>
    </location>
    <ligand>
        <name>ATP</name>
        <dbReference type="ChEBI" id="CHEBI:30616"/>
    </ligand>
</feature>
<comment type="pathway">
    <text evidence="18">Glycan biosynthesis.</text>
</comment>
<evidence type="ECO:0000256" key="10">
    <source>
        <dbReference type="ARBA" id="ARBA00022741"/>
    </source>
</evidence>
<dbReference type="PANTHER" id="PTHR23132:SF25">
    <property type="entry name" value="D-ALANINE--D-ALANINE LIGASE A"/>
    <property type="match status" value="1"/>
</dbReference>
<feature type="active site" evidence="23">
    <location>
        <position position="15"/>
    </location>
</feature>
<dbReference type="Gene3D" id="3.30.470.20">
    <property type="entry name" value="ATP-grasp fold, B domain"/>
    <property type="match status" value="1"/>
</dbReference>
<keyword evidence="14 22" id="KW-0573">Peptidoglycan synthesis</keyword>
<feature type="binding site" evidence="25">
    <location>
        <position position="307"/>
    </location>
    <ligand>
        <name>Mg(2+)</name>
        <dbReference type="ChEBI" id="CHEBI:18420"/>
        <label>2</label>
    </ligand>
</feature>
<evidence type="ECO:0000313" key="28">
    <source>
        <dbReference type="EMBL" id="SKC40502.1"/>
    </source>
</evidence>
<dbReference type="GO" id="GO:0005829">
    <property type="term" value="C:cytosol"/>
    <property type="evidence" value="ECO:0007669"/>
    <property type="project" value="TreeGrafter"/>
</dbReference>
<feature type="binding site" evidence="24">
    <location>
        <begin position="306"/>
        <end position="307"/>
    </location>
    <ligand>
        <name>ATP</name>
        <dbReference type="ChEBI" id="CHEBI:30616"/>
    </ligand>
</feature>
<keyword evidence="12 25" id="KW-0460">Magnesium</keyword>
<dbReference type="PANTHER" id="PTHR23132">
    <property type="entry name" value="D-ALANINE--D-ALANINE LIGASE"/>
    <property type="match status" value="1"/>
</dbReference>
<evidence type="ECO:0000256" key="26">
    <source>
        <dbReference type="PROSITE-ProRule" id="PRU00409"/>
    </source>
</evidence>
<keyword evidence="29" id="KW-1185">Reference proteome</keyword>
<organism evidence="28 29">
    <name type="scientific">Maledivibacter halophilus</name>
    <dbReference type="NCBI Taxonomy" id="36842"/>
    <lineage>
        <taxon>Bacteria</taxon>
        <taxon>Bacillati</taxon>
        <taxon>Bacillota</taxon>
        <taxon>Clostridia</taxon>
        <taxon>Peptostreptococcales</taxon>
        <taxon>Caminicellaceae</taxon>
        <taxon>Maledivibacter</taxon>
    </lineage>
</organism>
<feature type="domain" description="ATP-grasp" evidence="27">
    <location>
        <begin position="135"/>
        <end position="341"/>
    </location>
</feature>
<dbReference type="InterPro" id="IPR011095">
    <property type="entry name" value="Dala_Dala_lig_C"/>
</dbReference>
<dbReference type="GO" id="GO:0071555">
    <property type="term" value="P:cell wall organization"/>
    <property type="evidence" value="ECO:0007669"/>
    <property type="project" value="UniProtKB-KW"/>
</dbReference>
<dbReference type="InterPro" id="IPR013815">
    <property type="entry name" value="ATP_grasp_subdomain_1"/>
</dbReference>
<dbReference type="GO" id="GO:0005524">
    <property type="term" value="F:ATP binding"/>
    <property type="evidence" value="ECO:0007669"/>
    <property type="project" value="UniProtKB-UniRule"/>
</dbReference>
<feature type="binding site" evidence="24">
    <location>
        <begin position="214"/>
        <end position="221"/>
    </location>
    <ligand>
        <name>ATP</name>
        <dbReference type="ChEBI" id="CHEBI:30616"/>
    </ligand>
</feature>
<evidence type="ECO:0000256" key="15">
    <source>
        <dbReference type="ARBA" id="ARBA00023211"/>
    </source>
</evidence>
<dbReference type="PROSITE" id="PS00843">
    <property type="entry name" value="DALA_DALA_LIGASE_1"/>
    <property type="match status" value="1"/>
</dbReference>
<keyword evidence="15 25" id="KW-0464">Manganese</keyword>
<keyword evidence="16 22" id="KW-0961">Cell wall biogenesis/degradation</keyword>
<evidence type="ECO:0000256" key="21">
    <source>
        <dbReference type="ARBA" id="ARBA00077154"/>
    </source>
</evidence>
<feature type="active site" evidence="23">
    <location>
        <position position="318"/>
    </location>
</feature>
<comment type="similarity">
    <text evidence="5 22">Belongs to the D-alanine--D-alanine ligase family.</text>
</comment>
<feature type="binding site" evidence="25">
    <location>
        <position position="309"/>
    </location>
    <ligand>
        <name>Mg(2+)</name>
        <dbReference type="ChEBI" id="CHEBI:18420"/>
        <label>2</label>
    </ligand>
</feature>
<feature type="binding site" evidence="25">
    <location>
        <position position="307"/>
    </location>
    <ligand>
        <name>Mg(2+)</name>
        <dbReference type="ChEBI" id="CHEBI:18420"/>
        <label>1</label>
    </ligand>
</feature>
<evidence type="ECO:0000256" key="8">
    <source>
        <dbReference type="ARBA" id="ARBA00022598"/>
    </source>
</evidence>
<gene>
    <name evidence="22" type="primary">ddl</name>
    <name evidence="28" type="ORF">SAMN02194393_00556</name>
</gene>
<dbReference type="NCBIfam" id="TIGR01205">
    <property type="entry name" value="D_ala_D_alaTIGR"/>
    <property type="match status" value="1"/>
</dbReference>
<dbReference type="Pfam" id="PF01820">
    <property type="entry name" value="Dala_Dala_lig_N"/>
    <property type="match status" value="1"/>
</dbReference>
<proteinExistence type="inferred from homology"/>
<dbReference type="InterPro" id="IPR016185">
    <property type="entry name" value="PreATP-grasp_dom_sf"/>
</dbReference>
<dbReference type="InterPro" id="IPR000291">
    <property type="entry name" value="D-Ala_lig_Van_CS"/>
</dbReference>
<dbReference type="UniPathway" id="UPA00219"/>
<evidence type="ECO:0000256" key="5">
    <source>
        <dbReference type="ARBA" id="ARBA00010871"/>
    </source>
</evidence>
<sequence>MKVDVYVLYGGKSVEHEVSLLTALSIINALNKEKYNVYPIYITKNGIWYNKGLVRETIKDVGELKNFSTKSILKSIAEDFLKKIKANTRTVIFPALHGTNGEDGTIQGLLELLDVPYVGNGIMASAVGFDKAMTKELFSKANVPQAQYEILDYQEWIKSEKDSYVRLEEAIGYPCFVKPARLGSSVGINRCGNIEELKEAINEAFFYDIKLVIEKEIIGREMQISVIGNESPKSSVIGEFIQEKPFMDYSAKYLDGKLIPVIPARLSDEITSKMQETALKIFKLLNCNGLARVDYFVSHNDKFFVNEINTMPGFTKASMTPVLWEKTDGTSYQQLIEKLIEYAFERHEKKGTLLYDRRII</sequence>
<keyword evidence="11 26" id="KW-0067">ATP-binding</keyword>
<feature type="binding site" evidence="24">
    <location>
        <begin position="184"/>
        <end position="185"/>
    </location>
    <ligand>
        <name>ATP</name>
        <dbReference type="ChEBI" id="CHEBI:30616"/>
    </ligand>
</feature>
<keyword evidence="7 22" id="KW-0963">Cytoplasm</keyword>